<evidence type="ECO:0000313" key="2">
    <source>
        <dbReference type="EMBL" id="AWD33371.1"/>
    </source>
</evidence>
<evidence type="ECO:0000256" key="1">
    <source>
        <dbReference type="SAM" id="Coils"/>
    </source>
</evidence>
<dbReference type="AlphaFoldDB" id="A0A2U8BSQ2"/>
<organism evidence="2 3">
    <name type="scientific">Candidatus Fokinia solitaria</name>
    <dbReference type="NCBI Taxonomy" id="1802984"/>
    <lineage>
        <taxon>Bacteria</taxon>
        <taxon>Pseudomonadati</taxon>
        <taxon>Pseudomonadota</taxon>
        <taxon>Alphaproteobacteria</taxon>
        <taxon>Rickettsiales</taxon>
        <taxon>Candidatus Midichloriaceae</taxon>
        <taxon>Candidatus Fokinia</taxon>
    </lineage>
</organism>
<proteinExistence type="predicted"/>
<sequence>MKESSQNTQQHEMTELKVAEPWRKTLQSQEIVSQLASFSEDDIAFSQSRVHYYQEQVVFLQQQISYYQQQVEFTEKQISHHQQQVEFTERQISYYQQQVSNLQQQAQDFHSHMQMLQEQTLQQTLAIYSDVYLRIVKPYMSFMCHRTEFHHPHVISAHFKSACNMISPTLYQPYMLQELPNYIDHIRASYDLDDSEELAFFNEYTALLHQIQDTVSSHEDESAVRQYAVAMYVFFRAICNFTDEEQRPSEEMLEAIHEFRSKQSMTQMLQQQVHQSDTQLLPVEPQQQLTMLQQLEPSYQREISENQQTLSGYQQELLSHLQDVSEYQRESFECQQMVSQYQQQLPECQQELFRYQQTLAECQRELSYRQEQVPQQRVLQQEGDANQDEIPVQCGFAADIENISDHNSIHDEI</sequence>
<dbReference type="SUPFAM" id="SSF57997">
    <property type="entry name" value="Tropomyosin"/>
    <property type="match status" value="1"/>
</dbReference>
<keyword evidence="1" id="KW-0175">Coiled coil</keyword>
<dbReference type="Gene3D" id="1.20.5.340">
    <property type="match status" value="1"/>
</dbReference>
<reference evidence="2 3" key="1">
    <citation type="journal article" date="2018" name="Genome Biol. Evol.">
        <title>The Genome Sequence of "Candidatus Fokinia solitaria": Insights on Reductive Evolution in Rickettsiales.</title>
        <authorList>
            <person name="Floriano A.M."/>
            <person name="Castelli M."/>
            <person name="Krenek S."/>
            <person name="Berendonk T.U."/>
            <person name="Bazzocchi C."/>
            <person name="Petroni G."/>
            <person name="Sassera D."/>
        </authorList>
    </citation>
    <scope>NUCLEOTIDE SEQUENCE [LARGE SCALE GENOMIC DNA]</scope>
    <source>
        <strain evidence="2">Rio ETE_ALG 3VII</strain>
    </source>
</reference>
<keyword evidence="3" id="KW-1185">Reference proteome</keyword>
<gene>
    <name evidence="2" type="ORF">Fsol_00584</name>
</gene>
<accession>A0A2U8BSQ2</accession>
<protein>
    <submittedName>
        <fullName evidence="2">Uncharacterized protein</fullName>
    </submittedName>
</protein>
<dbReference type="Proteomes" id="UP000244519">
    <property type="component" value="Chromosome"/>
</dbReference>
<evidence type="ECO:0000313" key="3">
    <source>
        <dbReference type="Proteomes" id="UP000244519"/>
    </source>
</evidence>
<feature type="coiled-coil region" evidence="1">
    <location>
        <begin position="71"/>
        <end position="119"/>
    </location>
</feature>
<dbReference type="KEGG" id="fso:Fsol_00584"/>
<name>A0A2U8BSQ2_9RICK</name>
<dbReference type="RefSeq" id="WP_158521634.1">
    <property type="nucleotide sequence ID" value="NZ_CP025989.1"/>
</dbReference>
<dbReference type="EMBL" id="CP025989">
    <property type="protein sequence ID" value="AWD33371.1"/>
    <property type="molecule type" value="Genomic_DNA"/>
</dbReference>